<comment type="caution">
    <text evidence="1">The sequence shown here is derived from an EMBL/GenBank/DDBJ whole genome shotgun (WGS) entry which is preliminary data.</text>
</comment>
<proteinExistence type="predicted"/>
<evidence type="ECO:0000313" key="1">
    <source>
        <dbReference type="EMBL" id="OGG64662.1"/>
    </source>
</evidence>
<dbReference type="AlphaFoldDB" id="A0A1F6DUH0"/>
<protein>
    <submittedName>
        <fullName evidence="1">Uncharacterized protein</fullName>
    </submittedName>
</protein>
<reference evidence="1 2" key="1">
    <citation type="journal article" date="2016" name="Nat. Commun.">
        <title>Thousands of microbial genomes shed light on interconnected biogeochemical processes in an aquifer system.</title>
        <authorList>
            <person name="Anantharaman K."/>
            <person name="Brown C.T."/>
            <person name="Hug L.A."/>
            <person name="Sharon I."/>
            <person name="Castelle C.J."/>
            <person name="Probst A.J."/>
            <person name="Thomas B.C."/>
            <person name="Singh A."/>
            <person name="Wilkins M.J."/>
            <person name="Karaoz U."/>
            <person name="Brodie E.L."/>
            <person name="Williams K.H."/>
            <person name="Hubbard S.S."/>
            <person name="Banfield J.F."/>
        </authorList>
    </citation>
    <scope>NUCLEOTIDE SEQUENCE [LARGE SCALE GENOMIC DNA]</scope>
</reference>
<dbReference type="Proteomes" id="UP000177232">
    <property type="component" value="Unassembled WGS sequence"/>
</dbReference>
<accession>A0A1F6DUH0</accession>
<sequence length="71" mass="8513">MHLIKDQMMQDLSPETASFWRQEIRRHQHYLWLLGPRGDTTREVWTIWLKSRDDECRGLMNTKAPNSSITV</sequence>
<evidence type="ECO:0000313" key="2">
    <source>
        <dbReference type="Proteomes" id="UP000177232"/>
    </source>
</evidence>
<dbReference type="STRING" id="1798496.A3C94_01010"/>
<gene>
    <name evidence="1" type="ORF">A3C94_01010</name>
</gene>
<dbReference type="EMBL" id="MFLJ01000015">
    <property type="protein sequence ID" value="OGG64662.1"/>
    <property type="molecule type" value="Genomic_DNA"/>
</dbReference>
<name>A0A1F6DUH0_9BACT</name>
<organism evidence="1 2">
    <name type="scientific">Candidatus Kaiserbacteria bacterium RIFCSPHIGHO2_02_FULL_55_17</name>
    <dbReference type="NCBI Taxonomy" id="1798496"/>
    <lineage>
        <taxon>Bacteria</taxon>
        <taxon>Candidatus Kaiseribacteriota</taxon>
    </lineage>
</organism>